<evidence type="ECO:0000313" key="7">
    <source>
        <dbReference type="Proteomes" id="UP000615026"/>
    </source>
</evidence>
<feature type="repeat" description="WD" evidence="3">
    <location>
        <begin position="616"/>
        <end position="648"/>
    </location>
</feature>
<dbReference type="Gene3D" id="2.130.10.10">
    <property type="entry name" value="YVTN repeat-like/Quinoprotein amine dehydrogenase"/>
    <property type="match status" value="4"/>
</dbReference>
<dbReference type="PROSITE" id="PS50082">
    <property type="entry name" value="WD_REPEATS_2"/>
    <property type="match status" value="10"/>
</dbReference>
<dbReference type="SUPFAM" id="SSF52200">
    <property type="entry name" value="Toll/Interleukin receptor TIR domain"/>
    <property type="match status" value="1"/>
</dbReference>
<keyword evidence="2" id="KW-0677">Repeat</keyword>
<dbReference type="PROSITE" id="PS50104">
    <property type="entry name" value="TIR"/>
    <property type="match status" value="1"/>
</dbReference>
<feature type="repeat" description="WD" evidence="3">
    <location>
        <begin position="395"/>
        <end position="428"/>
    </location>
</feature>
<dbReference type="EMBL" id="JADEXP010000460">
    <property type="protein sequence ID" value="MBE9070551.1"/>
    <property type="molecule type" value="Genomic_DNA"/>
</dbReference>
<dbReference type="InterPro" id="IPR019775">
    <property type="entry name" value="WD40_repeat_CS"/>
</dbReference>
<feature type="repeat" description="WD" evidence="3">
    <location>
        <begin position="743"/>
        <end position="784"/>
    </location>
</feature>
<feature type="repeat" description="WD" evidence="3">
    <location>
        <begin position="443"/>
        <end position="474"/>
    </location>
</feature>
<dbReference type="InterPro" id="IPR001680">
    <property type="entry name" value="WD40_rpt"/>
</dbReference>
<dbReference type="CDD" id="cd00200">
    <property type="entry name" value="WD40"/>
    <property type="match status" value="2"/>
</dbReference>
<feature type="domain" description="TIR" evidence="5">
    <location>
        <begin position="1"/>
        <end position="129"/>
    </location>
</feature>
<proteinExistence type="predicted"/>
<organism evidence="6 7">
    <name type="scientific">Leptolyngbya cf. ectocarpi LEGE 11479</name>
    <dbReference type="NCBI Taxonomy" id="1828722"/>
    <lineage>
        <taxon>Bacteria</taxon>
        <taxon>Bacillati</taxon>
        <taxon>Cyanobacteriota</taxon>
        <taxon>Cyanophyceae</taxon>
        <taxon>Leptolyngbyales</taxon>
        <taxon>Leptolyngbyaceae</taxon>
        <taxon>Leptolyngbya group</taxon>
        <taxon>Leptolyngbya</taxon>
    </lineage>
</organism>
<dbReference type="PRINTS" id="PR00320">
    <property type="entry name" value="GPROTEINBRPT"/>
</dbReference>
<dbReference type="GO" id="GO:0007165">
    <property type="term" value="P:signal transduction"/>
    <property type="evidence" value="ECO:0007669"/>
    <property type="project" value="InterPro"/>
</dbReference>
<dbReference type="PROSITE" id="PS50294">
    <property type="entry name" value="WD_REPEATS_REGION"/>
    <property type="match status" value="9"/>
</dbReference>
<dbReference type="InterPro" id="IPR015943">
    <property type="entry name" value="WD40/YVTN_repeat-like_dom_sf"/>
</dbReference>
<feature type="repeat" description="WD" evidence="3">
    <location>
        <begin position="699"/>
        <end position="730"/>
    </location>
</feature>
<feature type="repeat" description="WD" evidence="3">
    <location>
        <begin position="353"/>
        <end position="394"/>
    </location>
</feature>
<evidence type="ECO:0000259" key="5">
    <source>
        <dbReference type="PROSITE" id="PS50104"/>
    </source>
</evidence>
<sequence>MTDVFISYSRKDTDFVRVLHQALSHSKFEAWVDWQDIPLTADWWEEIQRGIEAADTFIFVISPESISSKVCRQEVEHATSHNKRMVPIVHREGFDDIFMHEALSRHNWLYFRQQDDFDQTFSNLVQAINLDLPYVRMHTRLLTRAVEWEHSQRRDDLLLRGQDLLEAEQWLRDSIDQQKEPLTSEQHKTFISKSREVETANQRLLKTGEQARRQVRFGRAVLGLTLLAAAGVGLLTVAAYRQLHHAQIQALITEANTAFKENRQTGEALTLALQAGDQLQQKRLLKGRQELTSKLLPTLLKTNYWILEQDRLEDHTNDVLSVTISDDGQHYVTASADGTAILWDRAGAQPKPLEGHDDWVREAGFTPAGDQVVTVSDDRTVRFWTLEGRQKNHLAAAHDDYIYSLDFSPISNTFATASEDGTVKLWTLAGDPIKTLMADGVDLPQHDSAVRSVRFNQQGQLATAGRDGMIRLWNAQGQLLSSWAGHTEEITALAFSPATVSASQQLASVALDGKVKLWNLEKDNAVRTLTLTPPGPADELWSIAFSSDGQWIAAGGHQDKVYVWRRRDGVHVATLEGHTDRIRSVAFSPDNTTLVSTAEDNTVRLWRWPNPGLIALKIHQDEVFITAISPDGERIALAGIEGTVSLWDKTGGYLDILDGLDSPIYALDLASNNKLAVAMANGRVGLWRSQPANPVFFMAHDDESAIRSLAFSPDGQRFATASDDGTTKIWPTAGPFERPLVVLEGHEGPIYNVSFSSDGNQLVTAGDDGTVRLWNAKGKEIRQFLGSGNAAYHAQFSPDDSQIVSVGEDAIGRMWQVDDGAEVATLQGHG</sequence>
<gene>
    <name evidence="6" type="ORF">IQ260_28305</name>
</gene>
<feature type="transmembrane region" description="Helical" evidence="4">
    <location>
        <begin position="220"/>
        <end position="240"/>
    </location>
</feature>
<dbReference type="PANTHER" id="PTHR19848">
    <property type="entry name" value="WD40 REPEAT PROTEIN"/>
    <property type="match status" value="1"/>
</dbReference>
<dbReference type="SUPFAM" id="SSF50978">
    <property type="entry name" value="WD40 repeat-like"/>
    <property type="match status" value="2"/>
</dbReference>
<feature type="repeat" description="WD" evidence="3">
    <location>
        <begin position="784"/>
        <end position="825"/>
    </location>
</feature>
<keyword evidence="4" id="KW-0812">Transmembrane</keyword>
<keyword evidence="4" id="KW-0472">Membrane</keyword>
<feature type="repeat" description="WD" evidence="3">
    <location>
        <begin position="312"/>
        <end position="344"/>
    </location>
</feature>
<reference evidence="6" key="1">
    <citation type="submission" date="2020-10" db="EMBL/GenBank/DDBJ databases">
        <authorList>
            <person name="Castelo-Branco R."/>
            <person name="Eusebio N."/>
            <person name="Adriana R."/>
            <person name="Vieira A."/>
            <person name="Brugerolle De Fraissinette N."/>
            <person name="Rezende De Castro R."/>
            <person name="Schneider M.P."/>
            <person name="Vasconcelos V."/>
            <person name="Leao P.N."/>
        </authorList>
    </citation>
    <scope>NUCLEOTIDE SEQUENCE</scope>
    <source>
        <strain evidence="6">LEGE 11479</strain>
    </source>
</reference>
<evidence type="ECO:0000256" key="1">
    <source>
        <dbReference type="ARBA" id="ARBA00022574"/>
    </source>
</evidence>
<dbReference type="SMART" id="SM00255">
    <property type="entry name" value="TIR"/>
    <property type="match status" value="1"/>
</dbReference>
<name>A0A929FB93_LEPEC</name>
<dbReference type="Proteomes" id="UP000615026">
    <property type="component" value="Unassembled WGS sequence"/>
</dbReference>
<feature type="repeat" description="WD" evidence="3">
    <location>
        <begin position="575"/>
        <end position="606"/>
    </location>
</feature>
<dbReference type="InterPro" id="IPR035897">
    <property type="entry name" value="Toll_tir_struct_dom_sf"/>
</dbReference>
<comment type="caution">
    <text evidence="6">The sequence shown here is derived from an EMBL/GenBank/DDBJ whole genome shotgun (WGS) entry which is preliminary data.</text>
</comment>
<dbReference type="PROSITE" id="PS00678">
    <property type="entry name" value="WD_REPEATS_1"/>
    <property type="match status" value="1"/>
</dbReference>
<dbReference type="Gene3D" id="3.40.50.10140">
    <property type="entry name" value="Toll/interleukin-1 receptor homology (TIR) domain"/>
    <property type="match status" value="1"/>
</dbReference>
<dbReference type="AlphaFoldDB" id="A0A929FB93"/>
<dbReference type="Pfam" id="PF00400">
    <property type="entry name" value="WD40"/>
    <property type="match status" value="9"/>
</dbReference>
<dbReference type="SMART" id="SM00320">
    <property type="entry name" value="WD40"/>
    <property type="match status" value="12"/>
</dbReference>
<accession>A0A929FB93</accession>
<evidence type="ECO:0000313" key="6">
    <source>
        <dbReference type="EMBL" id="MBE9070551.1"/>
    </source>
</evidence>
<evidence type="ECO:0000256" key="4">
    <source>
        <dbReference type="SAM" id="Phobius"/>
    </source>
</evidence>
<feature type="non-terminal residue" evidence="6">
    <location>
        <position position="830"/>
    </location>
</feature>
<keyword evidence="4" id="KW-1133">Transmembrane helix</keyword>
<evidence type="ECO:0000256" key="3">
    <source>
        <dbReference type="PROSITE-ProRule" id="PRU00221"/>
    </source>
</evidence>
<dbReference type="RefSeq" id="WP_193996410.1">
    <property type="nucleotide sequence ID" value="NZ_JADEXP010000460.1"/>
</dbReference>
<evidence type="ECO:0000256" key="2">
    <source>
        <dbReference type="ARBA" id="ARBA00022737"/>
    </source>
</evidence>
<dbReference type="PANTHER" id="PTHR19848:SF8">
    <property type="entry name" value="F-BOX AND WD REPEAT DOMAIN CONTAINING 7"/>
    <property type="match status" value="1"/>
</dbReference>
<dbReference type="InterPro" id="IPR036322">
    <property type="entry name" value="WD40_repeat_dom_sf"/>
</dbReference>
<protein>
    <submittedName>
        <fullName evidence="6">TIR domain-containing protein</fullName>
    </submittedName>
</protein>
<dbReference type="InterPro" id="IPR000157">
    <property type="entry name" value="TIR_dom"/>
</dbReference>
<feature type="repeat" description="WD" evidence="3">
    <location>
        <begin position="483"/>
        <end position="528"/>
    </location>
</feature>
<dbReference type="Pfam" id="PF13676">
    <property type="entry name" value="TIR_2"/>
    <property type="match status" value="1"/>
</dbReference>
<keyword evidence="7" id="KW-1185">Reference proteome</keyword>
<dbReference type="InterPro" id="IPR020472">
    <property type="entry name" value="WD40_PAC1"/>
</dbReference>
<keyword evidence="1 3" id="KW-0853">WD repeat</keyword>